<feature type="compositionally biased region" description="Basic and acidic residues" evidence="7">
    <location>
        <begin position="349"/>
        <end position="360"/>
    </location>
</feature>
<evidence type="ECO:0000313" key="10">
    <source>
        <dbReference type="EMBL" id="PLB33588.1"/>
    </source>
</evidence>
<evidence type="ECO:0000256" key="2">
    <source>
        <dbReference type="ARBA" id="ARBA00009003"/>
    </source>
</evidence>
<feature type="region of interest" description="Disordered" evidence="7">
    <location>
        <begin position="1527"/>
        <end position="1557"/>
    </location>
</feature>
<feature type="transmembrane region" description="Helical" evidence="8">
    <location>
        <begin position="270"/>
        <end position="292"/>
    </location>
</feature>
<evidence type="ECO:0000313" key="11">
    <source>
        <dbReference type="Proteomes" id="UP000234585"/>
    </source>
</evidence>
<feature type="compositionally biased region" description="Low complexity" evidence="7">
    <location>
        <begin position="1337"/>
        <end position="1350"/>
    </location>
</feature>
<dbReference type="InterPro" id="IPR057334">
    <property type="entry name" value="PH_2nd_LRR"/>
</dbReference>
<evidence type="ECO:0000256" key="8">
    <source>
        <dbReference type="SAM" id="Phobius"/>
    </source>
</evidence>
<name>A0A2I2EYZ5_ASPCN</name>
<keyword evidence="4 8" id="KW-0812">Transmembrane</keyword>
<feature type="region of interest" description="Disordered" evidence="7">
    <location>
        <begin position="1602"/>
        <end position="1641"/>
    </location>
</feature>
<dbReference type="Pfam" id="PF04488">
    <property type="entry name" value="Gly_transf_sug"/>
    <property type="match status" value="1"/>
</dbReference>
<gene>
    <name evidence="10" type="ORF">BDW47DRAFT_134991</name>
</gene>
<feature type="region of interest" description="Disordered" evidence="7">
    <location>
        <begin position="1310"/>
        <end position="1385"/>
    </location>
</feature>
<dbReference type="RefSeq" id="XP_024667600.1">
    <property type="nucleotide sequence ID" value="XM_024818216.1"/>
</dbReference>
<proteinExistence type="inferred from homology"/>
<protein>
    <submittedName>
        <fullName evidence="10">RNI-like protein</fullName>
    </submittedName>
</protein>
<dbReference type="SUPFAM" id="SSF53448">
    <property type="entry name" value="Nucleotide-diphospho-sugar transferases"/>
    <property type="match status" value="1"/>
</dbReference>
<comment type="subcellular location">
    <subcellularLocation>
        <location evidence="1">Membrane</location>
        <topology evidence="1">Multi-pass membrane protein</topology>
    </subcellularLocation>
</comment>
<evidence type="ECO:0000256" key="6">
    <source>
        <dbReference type="ARBA" id="ARBA00023136"/>
    </source>
</evidence>
<evidence type="ECO:0000256" key="5">
    <source>
        <dbReference type="ARBA" id="ARBA00022989"/>
    </source>
</evidence>
<organism evidence="10 11">
    <name type="scientific">Aspergillus candidus</name>
    <dbReference type="NCBI Taxonomy" id="41067"/>
    <lineage>
        <taxon>Eukaryota</taxon>
        <taxon>Fungi</taxon>
        <taxon>Dikarya</taxon>
        <taxon>Ascomycota</taxon>
        <taxon>Pezizomycotina</taxon>
        <taxon>Eurotiomycetes</taxon>
        <taxon>Eurotiomycetidae</taxon>
        <taxon>Eurotiales</taxon>
        <taxon>Aspergillaceae</taxon>
        <taxon>Aspergillus</taxon>
        <taxon>Aspergillus subgen. Circumdati</taxon>
    </lineage>
</organism>
<feature type="transmembrane region" description="Helical" evidence="8">
    <location>
        <begin position="197"/>
        <end position="217"/>
    </location>
</feature>
<feature type="region of interest" description="Disordered" evidence="7">
    <location>
        <begin position="1478"/>
        <end position="1511"/>
    </location>
</feature>
<dbReference type="Pfam" id="PF25353">
    <property type="entry name" value="PH_2nd_LRR"/>
    <property type="match status" value="1"/>
</dbReference>
<dbReference type="GO" id="GO:0051999">
    <property type="term" value="P:mannosyl-inositol phosphorylceramide biosynthetic process"/>
    <property type="evidence" value="ECO:0007669"/>
    <property type="project" value="TreeGrafter"/>
</dbReference>
<dbReference type="GeneID" id="36525376"/>
<keyword evidence="11" id="KW-1185">Reference proteome</keyword>
<feature type="region of interest" description="Disordered" evidence="7">
    <location>
        <begin position="331"/>
        <end position="427"/>
    </location>
</feature>
<sequence>MRRGVIIFLLVNFLILSFLVRSVSTLLSLLIEDASADSIHRAELPSPNSSLIEQRPQIIPKIIHQTYKNETIPEVWKDAQRSCIELHPDYEYILWTNEKAREFIAHEYPWFLDTFDGYKFPIQRADSIRYFVLAHYGGTYIDLDDGCNRRLDPLLAYPAWVRRTAPTGISNDAMGSVPQHPFFLRVIELLQSYDRSWLLPYITVMYSTGPLFLSVIWKEYMHERITEAGRVRILMQDEYNRYSWSFFTHHVGNSWHGSDARLIFWMGQHWVFLTLLGCILAATVGFAVWWMYGRLMLLGSKYRYRYTKIPSFLSGSRRSSPTRRGVMPTLLRRSSPSASSAPPLFGPPAHDRSPSDDVHTSKKRSRRNSGFFGARNPSPVPDAAAIPQSHRRAGTVDSLLAPNGMTTPHDTLRPRRKSIQQKKRASVFGSLRSLHSLEDDNHSLNRSKAASSLVLDDDDGIGSMILHHGEVQTTGGMWRKKSQYLVLTETHLVRFKNQSKAADVFPSIPPSFARTAANRQSIASVSSLQDPQLAASATDPAAGISLHSIVAVYMLDDGRPSSTVEVAYLDDRAHKATFIQMQTPDLQELSLWMVGIRSAAGLARASRPLPFDPKPLECVTRVLEHERDYDPHTFRMFRVIQMASSKPSPTTARAAAAAAAAPSSDDLTKLSPTGCYLALGSHKLHLIPLHKIVTGRGSAVSLADLDASAAASFGLMNLTCLSMEWGDDSLHLTFRVPLRRPFSVFLASVHSLEIACWIRRQTEYLRPLWTRQPYDFIVPRDLQNNQNFPPVDLDEDYGCFDRTLVAYSASFDVDTSNIRYTIDDGQGDDAPGFRLLPPAGAPRQRYSPLELIAVMRTLRYNESFRSISFAGVSLDALQGVRDPHGFDTDLLRTRDGDPVHIPGQENLSVLSQEIRALALQSRWLRRLDFAYTSGRIPTADSESRDPGCGIPEALFPVCRREMTNVDWIVLTGIRLGDSDLDYLVDAASQQGSHLRALEVGHCGLSVHDLDLLLSTTVAQGATLEAVNIAGVQGRLDPDLLRQYLGHFAHIRTLDLSRIARVSGTEPLLAAETLFHWRLEELSLSRTALNRESVDALATYLASDQSRGLRDVALFLHSMALADGPRRLHLHVNENRLDLGCTFLRDAIAQDKAPTHLSMRMIDFKTEAQFRDLVEALRVNRTVTHLDIAKASLPADAGPETCRSLQRMFEENETLEDLDISGESAHLDVARFGIGLNLALTGLKRNRTLQVLRVEHQKLGLQGASTLSTVLEENRSLRAVHCENNDLNLQSFTVLVNGLQRNRTLLSLSGMEGDRARSLEKVRREVEGVKRDGTLGPSSSTSSATSAIRRSLQVAMTGGSGKHATTGSRLTKPPSHPSGPLRRSGLSAPAHLAASETTPFLHHDVEVILHALTQKWDAEGARLQRYLFRNYHLAHGGDEAVADDLDLDDGRSDGRPTTATSLATMLDHLKFEVTISADEVASSSPPTTDRLPPSPHPSDGSSNPNSLELDGRLDGGRRIAVDAGQRPQTAPFAGLAGPGSGAAGGTPSRRLAAPVPPLPATMYKTRSVRSARSSSTVSTSTGTAASARSAYGTASSTLKNFLTGSGTKERRRMEQMTTPAVCVSDEGPPQVDWTPPHWNWGE</sequence>
<dbReference type="InterPro" id="IPR032675">
    <property type="entry name" value="LRR_dom_sf"/>
</dbReference>
<reference evidence="10 11" key="1">
    <citation type="submission" date="2017-12" db="EMBL/GenBank/DDBJ databases">
        <authorList>
            <consortium name="DOE Joint Genome Institute"/>
            <person name="Haridas S."/>
            <person name="Kjaerbolling I."/>
            <person name="Vesth T.C."/>
            <person name="Frisvad J.C."/>
            <person name="Nybo J.L."/>
            <person name="Theobald S."/>
            <person name="Kuo A."/>
            <person name="Bowyer P."/>
            <person name="Matsuda Y."/>
            <person name="Mondo S."/>
            <person name="Lyhne E.K."/>
            <person name="Kogle M.E."/>
            <person name="Clum A."/>
            <person name="Lipzen A."/>
            <person name="Salamov A."/>
            <person name="Ngan C.Y."/>
            <person name="Daum C."/>
            <person name="Chiniquy J."/>
            <person name="Barry K."/>
            <person name="LaButti K."/>
            <person name="Simmons B.A."/>
            <person name="Magnuson J.K."/>
            <person name="Mortensen U.H."/>
            <person name="Larsen T.O."/>
            <person name="Grigoriev I.V."/>
            <person name="Baker S.E."/>
            <person name="Andersen M.R."/>
            <person name="Nordberg H.P."/>
            <person name="Cantor M.N."/>
            <person name="Hua S.X."/>
        </authorList>
    </citation>
    <scope>NUCLEOTIDE SEQUENCE [LARGE SCALE GENOMIC DNA]</scope>
    <source>
        <strain evidence="10 11">CBS 102.13</strain>
    </source>
</reference>
<feature type="compositionally biased region" description="Low complexity" evidence="7">
    <location>
        <begin position="334"/>
        <end position="343"/>
    </location>
</feature>
<dbReference type="EMBL" id="KZ559202">
    <property type="protein sequence ID" value="PLB33588.1"/>
    <property type="molecule type" value="Genomic_DNA"/>
</dbReference>
<dbReference type="Gene3D" id="3.80.10.10">
    <property type="entry name" value="Ribonuclease Inhibitor"/>
    <property type="match status" value="1"/>
</dbReference>
<dbReference type="InterPro" id="IPR001849">
    <property type="entry name" value="PH_domain"/>
</dbReference>
<dbReference type="FunFam" id="3.90.550.20:FF:000001">
    <property type="entry name" value="MIPC synthase subunit (SurA)"/>
    <property type="match status" value="1"/>
</dbReference>
<feature type="compositionally biased region" description="Basic and acidic residues" evidence="7">
    <location>
        <begin position="1311"/>
        <end position="1332"/>
    </location>
</feature>
<dbReference type="GO" id="GO:0000030">
    <property type="term" value="F:mannosyltransferase activity"/>
    <property type="evidence" value="ECO:0007669"/>
    <property type="project" value="TreeGrafter"/>
</dbReference>
<keyword evidence="6 8" id="KW-0472">Membrane</keyword>
<evidence type="ECO:0000256" key="7">
    <source>
        <dbReference type="SAM" id="MobiDB-lite"/>
    </source>
</evidence>
<dbReference type="InterPro" id="IPR051706">
    <property type="entry name" value="Glycosyltransferase_domain"/>
</dbReference>
<dbReference type="InterPro" id="IPR029044">
    <property type="entry name" value="Nucleotide-diphossugar_trans"/>
</dbReference>
<keyword evidence="5 8" id="KW-1133">Transmembrane helix</keyword>
<dbReference type="PROSITE" id="PS50003">
    <property type="entry name" value="PH_DOMAIN"/>
    <property type="match status" value="1"/>
</dbReference>
<dbReference type="SUPFAM" id="SSF52047">
    <property type="entry name" value="RNI-like"/>
    <property type="match status" value="1"/>
</dbReference>
<dbReference type="InterPro" id="IPR007577">
    <property type="entry name" value="GlycoTrfase_DXD_sugar-bd_CS"/>
</dbReference>
<evidence type="ECO:0000259" key="9">
    <source>
        <dbReference type="PROSITE" id="PS50003"/>
    </source>
</evidence>
<evidence type="ECO:0000256" key="4">
    <source>
        <dbReference type="ARBA" id="ARBA00022692"/>
    </source>
</evidence>
<dbReference type="STRING" id="41067.A0A2I2EYZ5"/>
<feature type="domain" description="PH" evidence="9">
    <location>
        <begin position="464"/>
        <end position="601"/>
    </location>
</feature>
<dbReference type="SMART" id="SM00368">
    <property type="entry name" value="LRR_RI"/>
    <property type="match status" value="3"/>
</dbReference>
<dbReference type="Proteomes" id="UP000234585">
    <property type="component" value="Unassembled WGS sequence"/>
</dbReference>
<evidence type="ECO:0000256" key="3">
    <source>
        <dbReference type="ARBA" id="ARBA00022679"/>
    </source>
</evidence>
<feature type="compositionally biased region" description="Basic residues" evidence="7">
    <location>
        <begin position="414"/>
        <end position="425"/>
    </location>
</feature>
<accession>A0A2I2EYZ5</accession>
<dbReference type="Gene3D" id="3.90.550.20">
    <property type="match status" value="1"/>
</dbReference>
<keyword evidence="3" id="KW-0808">Transferase</keyword>
<evidence type="ECO:0000256" key="1">
    <source>
        <dbReference type="ARBA" id="ARBA00004141"/>
    </source>
</evidence>
<dbReference type="PANTHER" id="PTHR32385">
    <property type="entry name" value="MANNOSYL PHOSPHORYLINOSITOL CERAMIDE SYNTHASE"/>
    <property type="match status" value="1"/>
</dbReference>
<dbReference type="PANTHER" id="PTHR32385:SF20">
    <property type="entry name" value="MANNOSYL PHOSPHORYLINOSITOL CERAMIDE SYNTHASE CSH1-RELATED"/>
    <property type="match status" value="1"/>
</dbReference>
<comment type="similarity">
    <text evidence="2">Belongs to the glycosyltransferase 32 family.</text>
</comment>
<dbReference type="GO" id="GO:0016020">
    <property type="term" value="C:membrane"/>
    <property type="evidence" value="ECO:0007669"/>
    <property type="project" value="UniProtKB-SubCell"/>
</dbReference>
<dbReference type="OrthoDB" id="120976at2759"/>